<evidence type="ECO:0000259" key="6">
    <source>
        <dbReference type="Pfam" id="PF03865"/>
    </source>
</evidence>
<dbReference type="EMBL" id="JAVRAA010000021">
    <property type="protein sequence ID" value="MDT0340400.1"/>
    <property type="molecule type" value="Genomic_DNA"/>
</dbReference>
<evidence type="ECO:0000256" key="4">
    <source>
        <dbReference type="SAM" id="MobiDB-lite"/>
    </source>
</evidence>
<dbReference type="PIRSF" id="PIRSF029745">
    <property type="entry name" value="FhaC"/>
    <property type="match status" value="1"/>
</dbReference>
<evidence type="ECO:0000313" key="9">
    <source>
        <dbReference type="EMBL" id="MDT0340400.1"/>
    </source>
</evidence>
<feature type="domain" description="ShlB POTRA" evidence="8">
    <location>
        <begin position="158"/>
        <end position="212"/>
    </location>
</feature>
<keyword evidence="1" id="KW-1134">Transmembrane beta strand</keyword>
<dbReference type="RefSeq" id="WP_310838894.1">
    <property type="nucleotide sequence ID" value="NZ_JAVLSM010000021.1"/>
</dbReference>
<dbReference type="InterPro" id="IPR027282">
    <property type="entry name" value="TPS"/>
</dbReference>
<feature type="compositionally biased region" description="Basic and acidic residues" evidence="4">
    <location>
        <begin position="39"/>
        <end position="55"/>
    </location>
</feature>
<dbReference type="InterPro" id="IPR051544">
    <property type="entry name" value="TPS_OM_transporter"/>
</dbReference>
<dbReference type="InterPro" id="IPR013686">
    <property type="entry name" value="Polypept-transport_assoc_ShlB"/>
</dbReference>
<feature type="domain" description="Haemolysin activator HlyB C-terminal" evidence="6">
    <location>
        <begin position="221"/>
        <end position="534"/>
    </location>
</feature>
<evidence type="ECO:0000256" key="2">
    <source>
        <dbReference type="ARBA" id="ARBA00022692"/>
    </source>
</evidence>
<keyword evidence="1" id="KW-0472">Membrane</keyword>
<accession>A0AAE4GFU4</accession>
<keyword evidence="5" id="KW-0732">Signal</keyword>
<reference evidence="9" key="1">
    <citation type="submission" date="2023-02" db="EMBL/GenBank/DDBJ databases">
        <title>Description of Herbaspirillum huttiense subsp. nephrolepsisexaltata and Herbaspirillum huttiense subsp. lycopersicon.</title>
        <authorList>
            <person name="Poudel M."/>
            <person name="Sharma A."/>
            <person name="Goss E."/>
            <person name="Tapia J.H."/>
            <person name="Harmon C.M."/>
            <person name="Jones J.B."/>
        </authorList>
    </citation>
    <scope>NUCLEOTIDE SEQUENCE</scope>
    <source>
        <strain evidence="9">NC40101</strain>
    </source>
</reference>
<dbReference type="AlphaFoldDB" id="A0AAE4GFU4"/>
<evidence type="ECO:0000259" key="7">
    <source>
        <dbReference type="Pfam" id="PF08479"/>
    </source>
</evidence>
<dbReference type="Gene3D" id="3.10.20.310">
    <property type="entry name" value="membrane protein fhac"/>
    <property type="match status" value="1"/>
</dbReference>
<feature type="chain" id="PRO_5042265844" evidence="5">
    <location>
        <begin position="31"/>
        <end position="570"/>
    </location>
</feature>
<dbReference type="Gene3D" id="2.40.160.50">
    <property type="entry name" value="membrane protein fhac: a member of the omp85/tpsb transporter family"/>
    <property type="match status" value="1"/>
</dbReference>
<evidence type="ECO:0000256" key="1">
    <source>
        <dbReference type="ARBA" id="ARBA00022452"/>
    </source>
</evidence>
<dbReference type="GO" id="GO:0046819">
    <property type="term" value="P:protein secretion by the type V secretion system"/>
    <property type="evidence" value="ECO:0007669"/>
    <property type="project" value="TreeGrafter"/>
</dbReference>
<dbReference type="PANTHER" id="PTHR34597:SF3">
    <property type="entry name" value="OUTER MEMBRANE TRANSPORTER CDIB"/>
    <property type="match status" value="1"/>
</dbReference>
<dbReference type="Pfam" id="PF08479">
    <property type="entry name" value="POTRA_2"/>
    <property type="match status" value="1"/>
</dbReference>
<evidence type="ECO:0000256" key="3">
    <source>
        <dbReference type="ARBA" id="ARBA00023237"/>
    </source>
</evidence>
<name>A0AAE4GFU4_9BURK</name>
<keyword evidence="2" id="KW-0812">Transmembrane</keyword>
<gene>
    <name evidence="9" type="ORF">RJN63_26450</name>
</gene>
<feature type="signal peptide" evidence="5">
    <location>
        <begin position="1"/>
        <end position="30"/>
    </location>
</feature>
<dbReference type="Pfam" id="PF17287">
    <property type="entry name" value="POTRA_3"/>
    <property type="match status" value="1"/>
</dbReference>
<dbReference type="PANTHER" id="PTHR34597">
    <property type="entry name" value="SLR1661 PROTEIN"/>
    <property type="match status" value="1"/>
</dbReference>
<dbReference type="Pfam" id="PF03865">
    <property type="entry name" value="ShlB"/>
    <property type="match status" value="1"/>
</dbReference>
<proteinExistence type="predicted"/>
<feature type="domain" description="Polypeptide-transport-associated ShlB-type" evidence="7">
    <location>
        <begin position="81"/>
        <end position="157"/>
    </location>
</feature>
<organism evidence="9">
    <name type="scientific">Herbaspirillum huttiense subsp. nephrolepidis</name>
    <dbReference type="NCBI Taxonomy" id="3075126"/>
    <lineage>
        <taxon>Bacteria</taxon>
        <taxon>Pseudomonadati</taxon>
        <taxon>Pseudomonadota</taxon>
        <taxon>Betaproteobacteria</taxon>
        <taxon>Burkholderiales</taxon>
        <taxon>Oxalobacteraceae</taxon>
        <taxon>Herbaspirillum</taxon>
    </lineage>
</organism>
<feature type="region of interest" description="Disordered" evidence="4">
    <location>
        <begin position="37"/>
        <end position="56"/>
    </location>
</feature>
<dbReference type="GO" id="GO:0098046">
    <property type="term" value="C:type V protein secretion system complex"/>
    <property type="evidence" value="ECO:0007669"/>
    <property type="project" value="TreeGrafter"/>
</dbReference>
<protein>
    <submittedName>
        <fullName evidence="9">ShlB/FhaC/HecB family hemolysin secretion/activation protein</fullName>
    </submittedName>
</protein>
<keyword evidence="3" id="KW-0998">Cell outer membrane</keyword>
<comment type="caution">
    <text evidence="9">The sequence shown here is derived from an EMBL/GenBank/DDBJ whole genome shotgun (WGS) entry which is preliminary data.</text>
</comment>
<dbReference type="InterPro" id="IPR005565">
    <property type="entry name" value="Hemolysn_activator_HlyB_C"/>
</dbReference>
<evidence type="ECO:0000256" key="5">
    <source>
        <dbReference type="SAM" id="SignalP"/>
    </source>
</evidence>
<dbReference type="InterPro" id="IPR035251">
    <property type="entry name" value="ShlB_POTRA"/>
</dbReference>
<evidence type="ECO:0000259" key="8">
    <source>
        <dbReference type="Pfam" id="PF17287"/>
    </source>
</evidence>
<dbReference type="GO" id="GO:0008320">
    <property type="term" value="F:protein transmembrane transporter activity"/>
    <property type="evidence" value="ECO:0007669"/>
    <property type="project" value="TreeGrafter"/>
</dbReference>
<sequence>MFPMSSIFRSPSPRFVLILGLNLVISLAHGQTAVNQEQLQRERERALRQQQEQRPDVNLGTPAASAMAQDFPEQEQPCRRITAIALEGEQAERFRFALDSVTGERGAVGRCLGSQGVNLVLARVESAIVARGYTTTRVLARPQDLSTGRLVLSVVPGRVRHIRFAPDADARGTAFNALPISPGDILNLRDIEQGLENFKRLPTVQADIKITPSEDKGAEAGDSDLVIQYQQAFPFRLTASLDDGGAKATGKYLAGLTLSYDNWWTLNDLFYVSVSRSLNHYGDHGSHAYTLHYSLPLGNWMAAVTMSGNRYHQTVAGAFENFVYSGRSETTEFKLSRLLHRDASGKTTAFGKALLRKAYNAIDDLEVGAQQRRTTAWEAGLNHRQFLGDAIADATLAYRRSFDTQGAEPSSPFDLPQIGTRYGLWLLDASVNAPFQLAGARLRYSSTLRAQWNRGSLPPQDQFSIGGRYTVRGFDGELTLQAERGWFLRNELALGLGESGQEVFAGIDTGAVAGPSAQFLTGQRLTGAALGLRGNLGKLSYDMFVATPLAKPQGFQTAAVTGGFNLQWAF</sequence>